<dbReference type="AlphaFoldDB" id="A0A1H1CZ10"/>
<keyword evidence="2" id="KW-1185">Reference proteome</keyword>
<accession>A0A1H1CZ10</accession>
<dbReference type="OrthoDB" id="4775530at2"/>
<proteinExistence type="predicted"/>
<gene>
    <name evidence="1" type="ORF">SAMN04489765_1452</name>
</gene>
<evidence type="ECO:0000313" key="1">
    <source>
        <dbReference type="EMBL" id="SDQ69390.1"/>
    </source>
</evidence>
<dbReference type="Proteomes" id="UP000183053">
    <property type="component" value="Unassembled WGS sequence"/>
</dbReference>
<organism evidence="1 2">
    <name type="scientific">Tsukamurella pulmonis</name>
    <dbReference type="NCBI Taxonomy" id="47312"/>
    <lineage>
        <taxon>Bacteria</taxon>
        <taxon>Bacillati</taxon>
        <taxon>Actinomycetota</taxon>
        <taxon>Actinomycetes</taxon>
        <taxon>Mycobacteriales</taxon>
        <taxon>Tsukamurellaceae</taxon>
        <taxon>Tsukamurella</taxon>
    </lineage>
</organism>
<reference evidence="2" key="1">
    <citation type="submission" date="2016-10" db="EMBL/GenBank/DDBJ databases">
        <authorList>
            <person name="Varghese N."/>
            <person name="Submissions S."/>
        </authorList>
    </citation>
    <scope>NUCLEOTIDE SEQUENCE [LARGE SCALE GENOMIC DNA]</scope>
    <source>
        <strain evidence="2">DSM 44142</strain>
    </source>
</reference>
<protein>
    <submittedName>
        <fullName evidence="1">Uncharacterized protein</fullName>
    </submittedName>
</protein>
<dbReference type="RefSeq" id="WP_068566499.1">
    <property type="nucleotide sequence ID" value="NZ_FNLF01000002.1"/>
</dbReference>
<sequence>MRFNKARAALTSALCAAVLAGGIGLWTVESRLLEGHPECSTTGASHASIAAMTEAEVGSDGTSTYGRAVEKLLSRLGCNGAPVSRS</sequence>
<evidence type="ECO:0000313" key="2">
    <source>
        <dbReference type="Proteomes" id="UP000183053"/>
    </source>
</evidence>
<dbReference type="EMBL" id="FNLF01000002">
    <property type="protein sequence ID" value="SDQ69390.1"/>
    <property type="molecule type" value="Genomic_DNA"/>
</dbReference>
<name>A0A1H1CZ10_9ACTN</name>